<organism evidence="4 5">
    <name type="scientific">Prauserella flavalba</name>
    <dbReference type="NCBI Taxonomy" id="1477506"/>
    <lineage>
        <taxon>Bacteria</taxon>
        <taxon>Bacillati</taxon>
        <taxon>Actinomycetota</taxon>
        <taxon>Actinomycetes</taxon>
        <taxon>Pseudonocardiales</taxon>
        <taxon>Pseudonocardiaceae</taxon>
        <taxon>Prauserella</taxon>
    </lineage>
</organism>
<dbReference type="PROSITE" id="PS50801">
    <property type="entry name" value="STAS"/>
    <property type="match status" value="1"/>
</dbReference>
<comment type="caution">
    <text evidence="4">The sequence shown here is derived from an EMBL/GenBank/DDBJ whole genome shotgun (WGS) entry which is preliminary data.</text>
</comment>
<evidence type="ECO:0000256" key="1">
    <source>
        <dbReference type="ARBA" id="ARBA00009013"/>
    </source>
</evidence>
<dbReference type="InterPro" id="IPR002645">
    <property type="entry name" value="STAS_dom"/>
</dbReference>
<evidence type="ECO:0000313" key="4">
    <source>
        <dbReference type="EMBL" id="PXY24607.1"/>
    </source>
</evidence>
<dbReference type="CDD" id="cd07043">
    <property type="entry name" value="STAS_anti-anti-sigma_factors"/>
    <property type="match status" value="1"/>
</dbReference>
<dbReference type="Pfam" id="PF01740">
    <property type="entry name" value="STAS"/>
    <property type="match status" value="1"/>
</dbReference>
<dbReference type="GO" id="GO:0043856">
    <property type="term" value="F:anti-sigma factor antagonist activity"/>
    <property type="evidence" value="ECO:0007669"/>
    <property type="project" value="InterPro"/>
</dbReference>
<dbReference type="NCBIfam" id="TIGR00377">
    <property type="entry name" value="ant_ant_sig"/>
    <property type="match status" value="1"/>
</dbReference>
<reference evidence="4 5" key="1">
    <citation type="submission" date="2016-07" db="EMBL/GenBank/DDBJ databases">
        <title>Draft genome sequence of Prauserella sp. YIM 121212, isolated from alkaline soil.</title>
        <authorList>
            <person name="Ruckert C."/>
            <person name="Albersmeier A."/>
            <person name="Jiang C.-L."/>
            <person name="Jiang Y."/>
            <person name="Kalinowski J."/>
            <person name="Schneider O."/>
            <person name="Winkler A."/>
            <person name="Zotchev S.B."/>
        </authorList>
    </citation>
    <scope>NUCLEOTIDE SEQUENCE [LARGE SCALE GENOMIC DNA]</scope>
    <source>
        <strain evidence="4 5">YIM 121212</strain>
    </source>
</reference>
<proteinExistence type="inferred from homology"/>
<evidence type="ECO:0000313" key="5">
    <source>
        <dbReference type="Proteomes" id="UP000247892"/>
    </source>
</evidence>
<evidence type="ECO:0000259" key="3">
    <source>
        <dbReference type="PROSITE" id="PS50801"/>
    </source>
</evidence>
<protein>
    <recommendedName>
        <fullName evidence="2">Anti-sigma factor antagonist</fullName>
    </recommendedName>
</protein>
<gene>
    <name evidence="4" type="ORF">BA062_30040</name>
</gene>
<comment type="similarity">
    <text evidence="1 2">Belongs to the anti-sigma-factor antagonist family.</text>
</comment>
<dbReference type="AlphaFoldDB" id="A0A318M3A2"/>
<dbReference type="EMBL" id="MASU01000013">
    <property type="protein sequence ID" value="PXY24607.1"/>
    <property type="molecule type" value="Genomic_DNA"/>
</dbReference>
<evidence type="ECO:0000256" key="2">
    <source>
        <dbReference type="RuleBase" id="RU003749"/>
    </source>
</evidence>
<dbReference type="Proteomes" id="UP000247892">
    <property type="component" value="Unassembled WGS sequence"/>
</dbReference>
<dbReference type="SUPFAM" id="SSF52091">
    <property type="entry name" value="SpoIIaa-like"/>
    <property type="match status" value="1"/>
</dbReference>
<keyword evidence="5" id="KW-1185">Reference proteome</keyword>
<dbReference type="PANTHER" id="PTHR33495:SF2">
    <property type="entry name" value="ANTI-SIGMA FACTOR ANTAGONIST TM_1081-RELATED"/>
    <property type="match status" value="1"/>
</dbReference>
<sequence>MLHVADEHHGSTVVVRVEGEVDLSTGPRLEQHLQHAVAGIRPPEPLVVDLSGVAFIGSCGLALLLRLHEAAENKGSSLHIVAGQRAVTRPVEVVGLTDTLRLYATVEDALAHAH</sequence>
<dbReference type="InterPro" id="IPR036513">
    <property type="entry name" value="STAS_dom_sf"/>
</dbReference>
<accession>A0A318M3A2</accession>
<name>A0A318M3A2_9PSEU</name>
<feature type="domain" description="STAS" evidence="3">
    <location>
        <begin position="2"/>
        <end position="113"/>
    </location>
</feature>
<dbReference type="PANTHER" id="PTHR33495">
    <property type="entry name" value="ANTI-SIGMA FACTOR ANTAGONIST TM_1081-RELATED-RELATED"/>
    <property type="match status" value="1"/>
</dbReference>
<dbReference type="InterPro" id="IPR003658">
    <property type="entry name" value="Anti-sigma_ant"/>
</dbReference>
<dbReference type="Gene3D" id="3.30.750.24">
    <property type="entry name" value="STAS domain"/>
    <property type="match status" value="1"/>
</dbReference>